<dbReference type="EMBL" id="JAATEJ010000035">
    <property type="protein sequence ID" value="NJP47824.1"/>
    <property type="molecule type" value="Genomic_DNA"/>
</dbReference>
<sequence>MPGENRARRSAAGWLSGAVLGGRVAQPRAPRPVPLPAPGPAAPPDGAEPAADTAALGAAPADPQRRLPYGMAKLLVQPARDRDGNRAYLLTGAAGDGTRLPDAPAQLPPTGIALSRLRRDGGTDDAGPGFPSEFYRAVVSWSRRQRPLVGWLSDLRARHGEELHVVVWDDTDFEIPWELLTLTPPDDTCDVPEPVRHQAPGEDPPWEGDRDPGRARRWDPGEGLHRGPHRNGDRDPEQGRHGDPGPDPGRHRGPDPDPTPGQDSTGPAYGPLGALVAVARWTSTCEEAAPLLDGPARCSGGVLGYFDEEMRSDTAGFADFAHEPHEDPDAFLAALTRGARADRPLGLVYMGCHGTHGKGLEHLKAGVLTWYELDEHRMHALSARATAVVLNVCHSGRMVRNHVGGEDALRGFTEMFLRHGATACIATHGEVGDTVARTLLTYLVDHTRRTPERPLALMLRDFRARAAAALPRPLPRTRARDHSIDYEGQRRVLSVLYQFMYVYYGHPRTTLRLAPRAPDTAA</sequence>
<gene>
    <name evidence="3" type="ORF">HCN08_31130</name>
</gene>
<evidence type="ECO:0000313" key="3">
    <source>
        <dbReference type="EMBL" id="NJP47824.1"/>
    </source>
</evidence>
<dbReference type="RefSeq" id="WP_167986657.1">
    <property type="nucleotide sequence ID" value="NZ_JAATEJ010000035.1"/>
</dbReference>
<reference evidence="3 4" key="1">
    <citation type="submission" date="2020-03" db="EMBL/GenBank/DDBJ databases">
        <title>WGS of actinomycetes isolated from Thailand.</title>
        <authorList>
            <person name="Thawai C."/>
        </authorList>
    </citation>
    <scope>NUCLEOTIDE SEQUENCE [LARGE SCALE GENOMIC DNA]</scope>
    <source>
        <strain evidence="3 4">PRB2-1</strain>
    </source>
</reference>
<evidence type="ECO:0000256" key="1">
    <source>
        <dbReference type="SAM" id="MobiDB-lite"/>
    </source>
</evidence>
<keyword evidence="4" id="KW-1185">Reference proteome</keyword>
<feature type="compositionally biased region" description="Basic and acidic residues" evidence="1">
    <location>
        <begin position="207"/>
        <end position="255"/>
    </location>
</feature>
<dbReference type="Proteomes" id="UP000734511">
    <property type="component" value="Unassembled WGS sequence"/>
</dbReference>
<feature type="compositionally biased region" description="Pro residues" evidence="1">
    <location>
        <begin position="29"/>
        <end position="43"/>
    </location>
</feature>
<comment type="caution">
    <text evidence="3">The sequence shown here is derived from an EMBL/GenBank/DDBJ whole genome shotgun (WGS) entry which is preliminary data.</text>
</comment>
<evidence type="ECO:0000313" key="4">
    <source>
        <dbReference type="Proteomes" id="UP000734511"/>
    </source>
</evidence>
<feature type="region of interest" description="Disordered" evidence="1">
    <location>
        <begin position="1"/>
        <end position="64"/>
    </location>
</feature>
<dbReference type="Pfam" id="PF12770">
    <property type="entry name" value="CHAT"/>
    <property type="match status" value="1"/>
</dbReference>
<feature type="compositionally biased region" description="Low complexity" evidence="1">
    <location>
        <begin position="44"/>
        <end position="62"/>
    </location>
</feature>
<evidence type="ECO:0000259" key="2">
    <source>
        <dbReference type="Pfam" id="PF12770"/>
    </source>
</evidence>
<dbReference type="InterPro" id="IPR024983">
    <property type="entry name" value="CHAT_dom"/>
</dbReference>
<proteinExistence type="predicted"/>
<organism evidence="3 4">
    <name type="scientific">Actinacidiphila epipremni</name>
    <dbReference type="NCBI Taxonomy" id="2053013"/>
    <lineage>
        <taxon>Bacteria</taxon>
        <taxon>Bacillati</taxon>
        <taxon>Actinomycetota</taxon>
        <taxon>Actinomycetes</taxon>
        <taxon>Kitasatosporales</taxon>
        <taxon>Streptomycetaceae</taxon>
        <taxon>Actinacidiphila</taxon>
    </lineage>
</organism>
<feature type="region of interest" description="Disordered" evidence="1">
    <location>
        <begin position="184"/>
        <end position="270"/>
    </location>
</feature>
<name>A0ABX0ZUX4_9ACTN</name>
<protein>
    <submittedName>
        <fullName evidence="3">CHAT domain-containing protein</fullName>
    </submittedName>
</protein>
<accession>A0ABX0ZUX4</accession>
<feature type="domain" description="CHAT" evidence="2">
    <location>
        <begin position="328"/>
        <end position="457"/>
    </location>
</feature>